<keyword evidence="9" id="KW-1185">Reference proteome</keyword>
<dbReference type="AlphaFoldDB" id="A0A2M9FVT1"/>
<dbReference type="GO" id="GO:0051603">
    <property type="term" value="P:proteolysis involved in protein catabolic process"/>
    <property type="evidence" value="ECO:0007669"/>
    <property type="project" value="TreeGrafter"/>
</dbReference>
<evidence type="ECO:0000313" key="9">
    <source>
        <dbReference type="Proteomes" id="UP000229498"/>
    </source>
</evidence>
<proteinExistence type="predicted"/>
<evidence type="ECO:0000256" key="5">
    <source>
        <dbReference type="ARBA" id="ARBA00022833"/>
    </source>
</evidence>
<protein>
    <submittedName>
        <fullName evidence="8">Peptidase</fullName>
    </submittedName>
</protein>
<dbReference type="PANTHER" id="PTHR22726:SF1">
    <property type="entry name" value="METALLOENDOPEPTIDASE OMA1, MITOCHONDRIAL"/>
    <property type="match status" value="1"/>
</dbReference>
<comment type="caution">
    <text evidence="8">The sequence shown here is derived from an EMBL/GenBank/DDBJ whole genome shotgun (WGS) entry which is preliminary data.</text>
</comment>
<evidence type="ECO:0000313" key="8">
    <source>
        <dbReference type="EMBL" id="PJK27570.1"/>
    </source>
</evidence>
<dbReference type="PANTHER" id="PTHR22726">
    <property type="entry name" value="METALLOENDOPEPTIDASE OMA1"/>
    <property type="match status" value="1"/>
</dbReference>
<name>A0A2M9FVT1_9PROT</name>
<keyword evidence="2" id="KW-0645">Protease</keyword>
<dbReference type="GO" id="GO:0016020">
    <property type="term" value="C:membrane"/>
    <property type="evidence" value="ECO:0007669"/>
    <property type="project" value="TreeGrafter"/>
</dbReference>
<dbReference type="InterPro" id="IPR011990">
    <property type="entry name" value="TPR-like_helical_dom_sf"/>
</dbReference>
<dbReference type="Gene3D" id="3.30.2010.10">
    <property type="entry name" value="Metalloproteases ('zincins'), catalytic domain"/>
    <property type="match status" value="1"/>
</dbReference>
<dbReference type="GO" id="GO:0004222">
    <property type="term" value="F:metalloendopeptidase activity"/>
    <property type="evidence" value="ECO:0007669"/>
    <property type="project" value="InterPro"/>
</dbReference>
<dbReference type="InterPro" id="IPR051156">
    <property type="entry name" value="Mito/Outer_Membr_Metalloprot"/>
</dbReference>
<evidence type="ECO:0000256" key="3">
    <source>
        <dbReference type="ARBA" id="ARBA00022723"/>
    </source>
</evidence>
<dbReference type="GO" id="GO:0046872">
    <property type="term" value="F:metal ion binding"/>
    <property type="evidence" value="ECO:0007669"/>
    <property type="project" value="UniProtKB-KW"/>
</dbReference>
<evidence type="ECO:0000256" key="2">
    <source>
        <dbReference type="ARBA" id="ARBA00022670"/>
    </source>
</evidence>
<accession>A0A2M9FVT1</accession>
<dbReference type="SUPFAM" id="SSF48452">
    <property type="entry name" value="TPR-like"/>
    <property type="match status" value="1"/>
</dbReference>
<keyword evidence="5" id="KW-0862">Zinc</keyword>
<dbReference type="Proteomes" id="UP000229498">
    <property type="component" value="Unassembled WGS sequence"/>
</dbReference>
<dbReference type="CDD" id="cd07324">
    <property type="entry name" value="M48C_Oma1-like"/>
    <property type="match status" value="1"/>
</dbReference>
<sequence length="470" mass="51046">MNETLPSRPAGGAPANSWEQKGVRYSRRIIAAALICMVTLISGPAAAQDRGLALVRDAEIEHILSIYAKPLFQAANLQAGAVKVYLVHDDTINAFVAGGQRIFVFTGLILRTRSPGELIGVMAHETGHIRGGHLSRTRDAIANSQTIAILATLLGGIAAAASGEGNAAGAGILGGQGAGQQMFLSYSRTQESAADQAAIDLMERAGWSPRGLMTFMEVLDQEELMMGLRGNPYMRSHPLGYERIQAVEHMVRNSPIVDKPYPPELVHAHEMIKAKLFGFTKPPAETFREFPVSDNSDPAHYARTVALMRQARTAEALAELQPLLEAEPDNPYFHELRGQILLEGGRVEESLPPLRRAAEATGHGAIKVMLGQALLARKLETTDAEAVEMLEGLVREDPEFPGAWQQLAVAYGRQGEIGKSMLASAEQYYHSGQPKYAREQIDRALRTLKPGTPEHFRAQDLDNAIRALNG</sequence>
<dbReference type="Pfam" id="PF01435">
    <property type="entry name" value="Peptidase_M48"/>
    <property type="match status" value="1"/>
</dbReference>
<gene>
    <name evidence="8" type="ORF">CVT23_21915</name>
</gene>
<evidence type="ECO:0000259" key="7">
    <source>
        <dbReference type="Pfam" id="PF01435"/>
    </source>
</evidence>
<keyword evidence="4" id="KW-0378">Hydrolase</keyword>
<keyword evidence="6" id="KW-0482">Metalloprotease</keyword>
<keyword evidence="3" id="KW-0479">Metal-binding</keyword>
<evidence type="ECO:0000256" key="6">
    <source>
        <dbReference type="ARBA" id="ARBA00023049"/>
    </source>
</evidence>
<feature type="domain" description="Peptidase M48" evidence="7">
    <location>
        <begin position="71"/>
        <end position="250"/>
    </location>
</feature>
<dbReference type="Pfam" id="PF13432">
    <property type="entry name" value="TPR_16"/>
    <property type="match status" value="1"/>
</dbReference>
<evidence type="ECO:0000256" key="4">
    <source>
        <dbReference type="ARBA" id="ARBA00022801"/>
    </source>
</evidence>
<comment type="cofactor">
    <cofactor evidence="1">
        <name>Zn(2+)</name>
        <dbReference type="ChEBI" id="CHEBI:29105"/>
    </cofactor>
</comment>
<evidence type="ECO:0000256" key="1">
    <source>
        <dbReference type="ARBA" id="ARBA00001947"/>
    </source>
</evidence>
<dbReference type="InterPro" id="IPR001915">
    <property type="entry name" value="Peptidase_M48"/>
</dbReference>
<dbReference type="EMBL" id="PHIG01000063">
    <property type="protein sequence ID" value="PJK27570.1"/>
    <property type="molecule type" value="Genomic_DNA"/>
</dbReference>
<dbReference type="Gene3D" id="1.25.40.10">
    <property type="entry name" value="Tetratricopeptide repeat domain"/>
    <property type="match status" value="1"/>
</dbReference>
<organism evidence="8 9">
    <name type="scientific">Minwuia thermotolerans</name>
    <dbReference type="NCBI Taxonomy" id="2056226"/>
    <lineage>
        <taxon>Bacteria</taxon>
        <taxon>Pseudomonadati</taxon>
        <taxon>Pseudomonadota</taxon>
        <taxon>Alphaproteobacteria</taxon>
        <taxon>Minwuiales</taxon>
        <taxon>Minwuiaceae</taxon>
        <taxon>Minwuia</taxon>
    </lineage>
</organism>
<reference evidence="8 9" key="1">
    <citation type="submission" date="2017-11" db="EMBL/GenBank/DDBJ databases">
        <title>Draft genome sequence of Rhizobiales bacterium SY3-13.</title>
        <authorList>
            <person name="Sun C."/>
        </authorList>
    </citation>
    <scope>NUCLEOTIDE SEQUENCE [LARGE SCALE GENOMIC DNA]</scope>
    <source>
        <strain evidence="8 9">SY3-13</strain>
    </source>
</reference>